<dbReference type="SUPFAM" id="SSF52283">
    <property type="entry name" value="Formate/glycerate dehydrogenase catalytic domain-like"/>
    <property type="match status" value="1"/>
</dbReference>
<accession>A0A2N7UIC4</accession>
<evidence type="ECO:0000256" key="4">
    <source>
        <dbReference type="RuleBase" id="RU003719"/>
    </source>
</evidence>
<dbReference type="AlphaFoldDB" id="A0A2N7UIC4"/>
<dbReference type="EMBL" id="PNRG01000019">
    <property type="protein sequence ID" value="PMR80217.1"/>
    <property type="molecule type" value="Genomic_DNA"/>
</dbReference>
<evidence type="ECO:0000256" key="3">
    <source>
        <dbReference type="ARBA" id="ARBA00023027"/>
    </source>
</evidence>
<dbReference type="PANTHER" id="PTHR43761:SF1">
    <property type="entry name" value="D-ISOMER SPECIFIC 2-HYDROXYACID DEHYDROGENASE CATALYTIC DOMAIN-CONTAINING PROTEIN-RELATED"/>
    <property type="match status" value="1"/>
</dbReference>
<dbReference type="Proteomes" id="UP000235547">
    <property type="component" value="Unassembled WGS sequence"/>
</dbReference>
<feature type="domain" description="D-isomer specific 2-hydroxyacid dehydrogenase catalytic" evidence="5">
    <location>
        <begin position="31"/>
        <end position="309"/>
    </location>
</feature>
<evidence type="ECO:0000256" key="1">
    <source>
        <dbReference type="ARBA" id="ARBA00005854"/>
    </source>
</evidence>
<feature type="domain" description="D-isomer specific 2-hydroxyacid dehydrogenase NAD-binding" evidence="6">
    <location>
        <begin position="132"/>
        <end position="282"/>
    </location>
</feature>
<keyword evidence="8" id="KW-1185">Reference proteome</keyword>
<dbReference type="SUPFAM" id="SSF51735">
    <property type="entry name" value="NAD(P)-binding Rossmann-fold domains"/>
    <property type="match status" value="1"/>
</dbReference>
<dbReference type="GO" id="GO:0051287">
    <property type="term" value="F:NAD binding"/>
    <property type="evidence" value="ECO:0007669"/>
    <property type="project" value="InterPro"/>
</dbReference>
<evidence type="ECO:0000313" key="7">
    <source>
        <dbReference type="EMBL" id="PMR80217.1"/>
    </source>
</evidence>
<keyword evidence="3" id="KW-0520">NAD</keyword>
<dbReference type="InterPro" id="IPR050418">
    <property type="entry name" value="D-iso_2-hydroxyacid_DH_PdxB"/>
</dbReference>
<evidence type="ECO:0000259" key="5">
    <source>
        <dbReference type="Pfam" id="PF00389"/>
    </source>
</evidence>
<dbReference type="RefSeq" id="WP_102588091.1">
    <property type="nucleotide sequence ID" value="NZ_BNAE01000015.1"/>
</dbReference>
<dbReference type="Pfam" id="PF02826">
    <property type="entry name" value="2-Hacid_dh_C"/>
    <property type="match status" value="1"/>
</dbReference>
<dbReference type="InterPro" id="IPR006140">
    <property type="entry name" value="D-isomer_DH_NAD-bd"/>
</dbReference>
<dbReference type="Pfam" id="PF00389">
    <property type="entry name" value="2-Hacid_dh"/>
    <property type="match status" value="1"/>
</dbReference>
<dbReference type="PROSITE" id="PS00671">
    <property type="entry name" value="D_2_HYDROXYACID_DH_3"/>
    <property type="match status" value="1"/>
</dbReference>
<protein>
    <submittedName>
        <fullName evidence="7">Hydroxyacid dehydrogenase</fullName>
    </submittedName>
</protein>
<dbReference type="PANTHER" id="PTHR43761">
    <property type="entry name" value="D-ISOMER SPECIFIC 2-HYDROXYACID DEHYDROGENASE FAMILY PROTEIN (AFU_ORTHOLOGUE AFUA_1G13630)"/>
    <property type="match status" value="1"/>
</dbReference>
<evidence type="ECO:0000313" key="8">
    <source>
        <dbReference type="Proteomes" id="UP000235547"/>
    </source>
</evidence>
<evidence type="ECO:0000259" key="6">
    <source>
        <dbReference type="Pfam" id="PF02826"/>
    </source>
</evidence>
<dbReference type="Gene3D" id="3.40.50.720">
    <property type="entry name" value="NAD(P)-binding Rossmann-like Domain"/>
    <property type="match status" value="2"/>
</dbReference>
<dbReference type="InterPro" id="IPR029753">
    <property type="entry name" value="D-isomer_DH_CS"/>
</dbReference>
<comment type="caution">
    <text evidence="7">The sequence shown here is derived from an EMBL/GenBank/DDBJ whole genome shotgun (WGS) entry which is preliminary data.</text>
</comment>
<proteinExistence type="inferred from homology"/>
<dbReference type="InterPro" id="IPR006139">
    <property type="entry name" value="D-isomer_2_OHA_DH_cat_dom"/>
</dbReference>
<name>A0A2N7UIC4_9GAMM</name>
<gene>
    <name evidence="7" type="ORF">C1H70_09365</name>
</gene>
<comment type="similarity">
    <text evidence="1 4">Belongs to the D-isomer specific 2-hydroxyacid dehydrogenase family.</text>
</comment>
<dbReference type="OrthoDB" id="9805416at2"/>
<keyword evidence="2 4" id="KW-0560">Oxidoreductase</keyword>
<reference evidence="7 8" key="1">
    <citation type="submission" date="2018-01" db="EMBL/GenBank/DDBJ databases">
        <title>Halomonas endophytica sp. nov., isolated from storage liquid in the stems of Populus euphratica.</title>
        <authorList>
            <person name="Chen C."/>
        </authorList>
    </citation>
    <scope>NUCLEOTIDE SEQUENCE [LARGE SCALE GENOMIC DNA]</scope>
    <source>
        <strain evidence="7 8">BZ-SZ-XJ27</strain>
    </source>
</reference>
<sequence>MKIVFLDSETVPKNIPVPAWVEQWENLTLAPGDSAVEALNEADIAITNKVKITRQDLEKLPQLKFVCVAASGYDCVDIEACRDHEVAVSNSPDYSTNSVAESVISAIYALRRQLIPYSEASYDRWSKSSFFCMHIAPILDVTGATIGIVGKGDIGKRVGQLAAAVGMKVIFAERKGAGTVRSGYTSFEDTLRESDILSLHCPAAPGSINLIGARELSLMKEGACLINTARGTLVDAEAVLASLNEGRLGGAALDVLESEPPSEEHPLLCNRHPRLIITPHVAWASTSSIDSLIGRVLENLDGFYRSEPVNLV</sequence>
<dbReference type="GO" id="GO:0016616">
    <property type="term" value="F:oxidoreductase activity, acting on the CH-OH group of donors, NAD or NADP as acceptor"/>
    <property type="evidence" value="ECO:0007669"/>
    <property type="project" value="InterPro"/>
</dbReference>
<dbReference type="InterPro" id="IPR036291">
    <property type="entry name" value="NAD(P)-bd_dom_sf"/>
</dbReference>
<evidence type="ECO:0000256" key="2">
    <source>
        <dbReference type="ARBA" id="ARBA00023002"/>
    </source>
</evidence>
<organism evidence="7 8">
    <name type="scientific">Halomonas urumqiensis</name>
    <dbReference type="NCBI Taxonomy" id="1684789"/>
    <lineage>
        <taxon>Bacteria</taxon>
        <taxon>Pseudomonadati</taxon>
        <taxon>Pseudomonadota</taxon>
        <taxon>Gammaproteobacteria</taxon>
        <taxon>Oceanospirillales</taxon>
        <taxon>Halomonadaceae</taxon>
        <taxon>Halomonas</taxon>
    </lineage>
</organism>